<name>A0A540L1T8_MALBA</name>
<dbReference type="EMBL" id="VIEB01000816">
    <property type="protein sequence ID" value="TQD80289.1"/>
    <property type="molecule type" value="Genomic_DNA"/>
</dbReference>
<organism evidence="1 2">
    <name type="scientific">Malus baccata</name>
    <name type="common">Siberian crab apple</name>
    <name type="synonym">Pyrus baccata</name>
    <dbReference type="NCBI Taxonomy" id="106549"/>
    <lineage>
        <taxon>Eukaryota</taxon>
        <taxon>Viridiplantae</taxon>
        <taxon>Streptophyta</taxon>
        <taxon>Embryophyta</taxon>
        <taxon>Tracheophyta</taxon>
        <taxon>Spermatophyta</taxon>
        <taxon>Magnoliopsida</taxon>
        <taxon>eudicotyledons</taxon>
        <taxon>Gunneridae</taxon>
        <taxon>Pentapetalae</taxon>
        <taxon>rosids</taxon>
        <taxon>fabids</taxon>
        <taxon>Rosales</taxon>
        <taxon>Rosaceae</taxon>
        <taxon>Amygdaloideae</taxon>
        <taxon>Maleae</taxon>
        <taxon>Malus</taxon>
    </lineage>
</organism>
<reference evidence="1 2" key="1">
    <citation type="journal article" date="2019" name="G3 (Bethesda)">
        <title>Sequencing of a Wild Apple (Malus baccata) Genome Unravels the Differences Between Cultivated and Wild Apple Species Regarding Disease Resistance and Cold Tolerance.</title>
        <authorList>
            <person name="Chen X."/>
        </authorList>
    </citation>
    <scope>NUCLEOTIDE SEQUENCE [LARGE SCALE GENOMIC DNA]</scope>
    <source>
        <strain evidence="2">cv. Shandingzi</strain>
        <tissue evidence="1">Leaves</tissue>
    </source>
</reference>
<sequence>MRWAVGGRGVVSKDWRFAVCVPEVVLENVLGAGLGFGEFYGFGYFEVESWCGSVLWGGLGEELRSEKVDFVDIGGGKEWLVEEEEEEEGQRRGHE</sequence>
<comment type="caution">
    <text evidence="1">The sequence shown here is derived from an EMBL/GenBank/DDBJ whole genome shotgun (WGS) entry which is preliminary data.</text>
</comment>
<proteinExistence type="predicted"/>
<protein>
    <submittedName>
        <fullName evidence="1">Uncharacterized protein</fullName>
    </submittedName>
</protein>
<gene>
    <name evidence="1" type="ORF">C1H46_034187</name>
</gene>
<dbReference type="Proteomes" id="UP000315295">
    <property type="component" value="Unassembled WGS sequence"/>
</dbReference>
<keyword evidence="2" id="KW-1185">Reference proteome</keyword>
<dbReference type="AlphaFoldDB" id="A0A540L1T8"/>
<evidence type="ECO:0000313" key="2">
    <source>
        <dbReference type="Proteomes" id="UP000315295"/>
    </source>
</evidence>
<evidence type="ECO:0000313" key="1">
    <source>
        <dbReference type="EMBL" id="TQD80289.1"/>
    </source>
</evidence>
<accession>A0A540L1T8</accession>